<comment type="subcellular location">
    <subcellularLocation>
        <location evidence="1">Cell membrane</location>
        <topology evidence="1">Multi-pass membrane protein</topology>
    </subcellularLocation>
</comment>
<feature type="compositionally biased region" description="Polar residues" evidence="6">
    <location>
        <begin position="573"/>
        <end position="582"/>
    </location>
</feature>
<dbReference type="InterPro" id="IPR051327">
    <property type="entry name" value="MATE_MepA_subfamily"/>
</dbReference>
<comment type="caution">
    <text evidence="9">The sequence shown here is derived from an EMBL/GenBank/DDBJ whole genome shotgun (WGS) entry which is preliminary data.</text>
</comment>
<evidence type="ECO:0000313" key="10">
    <source>
        <dbReference type="Proteomes" id="UP000070089"/>
    </source>
</evidence>
<feature type="chain" id="PRO_5007799937" description="DinF protein" evidence="8">
    <location>
        <begin position="24"/>
        <end position="765"/>
    </location>
</feature>
<proteinExistence type="predicted"/>
<sequence length="765" mass="85281">MIQRQRAWCKLQWSFLKLFCWMSEDDGTDNSSYEESFSRSGIDEHNDSKPGESIVHEVTDHGLNSNIHRALWGLGLSMHISSILVCIWHVIDTVMLLHLYGREQFYVESAIFLFGFPLYRGIPILISRISSHYIKHAIVHKRYTDSSIYYAHTLLLCIALAVVLMVTLSPVASQLCTLMDGGGHLIQRNLGSTTMLLSAILIPLLSLFTHAVDPIMLIQGRHFLLSVKNIVLFSLAIVFLGLFNLFLYARTQPNDPSRLLIYPLLAYCLSGAVVAVWVVLLLVRVKLYGIVYTNNLHLRLRHLVPVSFTIIGTFLLRALPSIANVILQSITILLMYRAYGNYYTDYEAMTNGKVALSMFLRASIATTLSAASFETVVSYLVQIAHYARRYNRARSITLWGSLYATLLNALICIAIFFAAKPALRAVILLPQSHLMAPERSTLNSEELYTEMTKYLKLAALFHIPSGLFAVVLGAMQGSNYGAGALILTFGKSVTVLASFITIMFLQGAGGVYVLAFGFGEAAGFLLAIVGLLLQVKRFALFSRADTMTDLTVSKIEDAKRQMRPLSAKKQRSSPKANKNPRNTGKEGGTRKRVKLQKQNRPDRGFVRGNEYVESSVVNSEKSLLHDNPTESGHSGARTNASESSNKSDSEGFAVEYLSSSTHNTPRRPVTQAIFRHDHQPASQIQLNTKLHICEAHTALSDQLSDENSRSAEVEKDDNAINEREIYISNELQSASAEMPNSFEHAQNQETPVVHMQFFQEIASDD</sequence>
<evidence type="ECO:0000313" key="9">
    <source>
        <dbReference type="EMBL" id="KWX11576.1"/>
    </source>
</evidence>
<protein>
    <recommendedName>
        <fullName evidence="11">DinF protein</fullName>
    </recommendedName>
</protein>
<dbReference type="AlphaFoldDB" id="A0A132NNG0"/>
<feature type="transmembrane region" description="Helical" evidence="7">
    <location>
        <begin position="482"/>
        <end position="505"/>
    </location>
</feature>
<feature type="transmembrane region" description="Helical" evidence="7">
    <location>
        <begin position="511"/>
        <end position="533"/>
    </location>
</feature>
<feature type="transmembrane region" description="Helical" evidence="7">
    <location>
        <begin position="195"/>
        <end position="218"/>
    </location>
</feature>
<dbReference type="PANTHER" id="PTHR43823:SF3">
    <property type="entry name" value="MULTIDRUG EXPORT PROTEIN MEPA"/>
    <property type="match status" value="1"/>
</dbReference>
<feature type="transmembrane region" description="Helical" evidence="7">
    <location>
        <begin position="70"/>
        <end position="91"/>
    </location>
</feature>
<keyword evidence="4 7" id="KW-1133">Transmembrane helix</keyword>
<keyword evidence="3 7" id="KW-0812">Transmembrane</keyword>
<feature type="transmembrane region" description="Helical" evidence="7">
    <location>
        <begin position="111"/>
        <end position="129"/>
    </location>
</feature>
<evidence type="ECO:0000256" key="5">
    <source>
        <dbReference type="ARBA" id="ARBA00023136"/>
    </source>
</evidence>
<accession>A0A132NNG0</accession>
<keyword evidence="2" id="KW-1003">Cell membrane</keyword>
<keyword evidence="5 7" id="KW-0472">Membrane</keyword>
<dbReference type="Proteomes" id="UP000070089">
    <property type="component" value="Unassembled WGS sequence"/>
</dbReference>
<gene>
    <name evidence="9" type="ORF">QR46_4470</name>
</gene>
<evidence type="ECO:0000256" key="3">
    <source>
        <dbReference type="ARBA" id="ARBA00022692"/>
    </source>
</evidence>
<reference evidence="9 10" key="1">
    <citation type="journal article" date="2015" name="Mol. Biochem. Parasitol.">
        <title>Identification of polymorphic genes for use in assemblage B genotyping assays through comparative genomics of multiple assemblage B Giardia duodenalis isolates.</title>
        <authorList>
            <person name="Wielinga C."/>
            <person name="Thompson R.C."/>
            <person name="Monis P."/>
            <person name="Ryan U."/>
        </authorList>
    </citation>
    <scope>NUCLEOTIDE SEQUENCE [LARGE SCALE GENOMIC DNA]</scope>
    <source>
        <strain evidence="9 10">BAH15c1</strain>
    </source>
</reference>
<feature type="transmembrane region" description="Helical" evidence="7">
    <location>
        <begin position="230"/>
        <end position="249"/>
    </location>
</feature>
<evidence type="ECO:0008006" key="11">
    <source>
        <dbReference type="Google" id="ProtNLM"/>
    </source>
</evidence>
<feature type="region of interest" description="Disordered" evidence="6">
    <location>
        <begin position="560"/>
        <end position="650"/>
    </location>
</feature>
<dbReference type="VEuPathDB" id="GiardiaDB:QR46_4470"/>
<evidence type="ECO:0000256" key="7">
    <source>
        <dbReference type="SAM" id="Phobius"/>
    </source>
</evidence>
<evidence type="ECO:0000256" key="8">
    <source>
        <dbReference type="SAM" id="SignalP"/>
    </source>
</evidence>
<feature type="signal peptide" evidence="8">
    <location>
        <begin position="1"/>
        <end position="23"/>
    </location>
</feature>
<keyword evidence="8" id="KW-0732">Signal</keyword>
<dbReference type="CDD" id="cd12082">
    <property type="entry name" value="MATE_like"/>
    <property type="match status" value="1"/>
</dbReference>
<feature type="compositionally biased region" description="Polar residues" evidence="6">
    <location>
        <begin position="629"/>
        <end position="646"/>
    </location>
</feature>
<evidence type="ECO:0000256" key="2">
    <source>
        <dbReference type="ARBA" id="ARBA00022475"/>
    </source>
</evidence>
<evidence type="ECO:0000256" key="6">
    <source>
        <dbReference type="SAM" id="MobiDB-lite"/>
    </source>
</evidence>
<feature type="transmembrane region" description="Helical" evidence="7">
    <location>
        <begin position="261"/>
        <end position="283"/>
    </location>
</feature>
<name>A0A132NNG0_GIAIN</name>
<feature type="transmembrane region" description="Helical" evidence="7">
    <location>
        <begin position="396"/>
        <end position="419"/>
    </location>
</feature>
<dbReference type="EMBL" id="JXTI01000173">
    <property type="protein sequence ID" value="KWX11576.1"/>
    <property type="molecule type" value="Genomic_DNA"/>
</dbReference>
<feature type="transmembrane region" description="Helical" evidence="7">
    <location>
        <begin position="356"/>
        <end position="384"/>
    </location>
</feature>
<evidence type="ECO:0000256" key="1">
    <source>
        <dbReference type="ARBA" id="ARBA00004651"/>
    </source>
</evidence>
<feature type="transmembrane region" description="Helical" evidence="7">
    <location>
        <begin position="149"/>
        <end position="175"/>
    </location>
</feature>
<dbReference type="OrthoDB" id="10256598at2759"/>
<feature type="transmembrane region" description="Helical" evidence="7">
    <location>
        <begin position="454"/>
        <end position="475"/>
    </location>
</feature>
<feature type="transmembrane region" description="Helical" evidence="7">
    <location>
        <begin position="303"/>
        <end position="336"/>
    </location>
</feature>
<dbReference type="PANTHER" id="PTHR43823">
    <property type="entry name" value="SPORULATION PROTEIN YKVU"/>
    <property type="match status" value="1"/>
</dbReference>
<evidence type="ECO:0000256" key="4">
    <source>
        <dbReference type="ARBA" id="ARBA00022989"/>
    </source>
</evidence>
<organism evidence="9 10">
    <name type="scientific">Giardia duodenalis assemblage B</name>
    <dbReference type="NCBI Taxonomy" id="1394984"/>
    <lineage>
        <taxon>Eukaryota</taxon>
        <taxon>Metamonada</taxon>
        <taxon>Diplomonadida</taxon>
        <taxon>Hexamitidae</taxon>
        <taxon>Giardiinae</taxon>
        <taxon>Giardia</taxon>
    </lineage>
</organism>
<dbReference type="GO" id="GO:0005886">
    <property type="term" value="C:plasma membrane"/>
    <property type="evidence" value="ECO:0007669"/>
    <property type="project" value="UniProtKB-SubCell"/>
</dbReference>